<dbReference type="PANTHER" id="PTHR10151">
    <property type="entry name" value="ECTONUCLEOTIDE PYROPHOSPHATASE/PHOSPHODIESTERASE"/>
    <property type="match status" value="1"/>
</dbReference>
<accession>A0AAW7Z9R0</accession>
<sequence>MNYHRILIFILVTMICFAKFSMAFAEPAAVQEPTPDQTPVVTSKIFLIIADGLQAETLQKTSVPNMNGIASSGVSATKVITVYPDTVQATVTSVLTGMLPEKHGFNNVGDKLNAQTIQQAMEGKKIDTSFFGAEGELKNLWADGGYNCSGPFNNSDENVVNNVLAEWSKSQSYLNVIVLPELRSVLNKHGVNSNEYKMAVTKTDSQIGRILRKLHEENSYEKSMIIITGTHGSPPIMMKGLPFKENTQSPPLSICDIAPTIGYLNGIELGKVNGMVLWNTFKNLPGQSEEYLLSQRIKDLSDANSHLLDEMNRLQEEKNQVKLQQDTIAKEKEDIQRQIEHRDKTILKLQGQIKLYHMLASVLIVILALSYFIFYRVLRKKFLMF</sequence>
<dbReference type="GO" id="GO:0016787">
    <property type="term" value="F:hydrolase activity"/>
    <property type="evidence" value="ECO:0007669"/>
    <property type="project" value="UniProtKB-ARBA"/>
</dbReference>
<feature type="chain" id="PRO_5043925249" evidence="3">
    <location>
        <begin position="26"/>
        <end position="385"/>
    </location>
</feature>
<feature type="coiled-coil region" evidence="1">
    <location>
        <begin position="297"/>
        <end position="334"/>
    </location>
</feature>
<evidence type="ECO:0000313" key="4">
    <source>
        <dbReference type="EMBL" id="MDO7786013.1"/>
    </source>
</evidence>
<feature type="transmembrane region" description="Helical" evidence="2">
    <location>
        <begin position="355"/>
        <end position="378"/>
    </location>
</feature>
<dbReference type="InterPro" id="IPR017850">
    <property type="entry name" value="Alkaline_phosphatase_core_sf"/>
</dbReference>
<reference evidence="4" key="1">
    <citation type="journal article" date="2023" name="J. Hazard. Mater.">
        <title>Anaerobic biodegradation of pyrene and benzo[a]pyrene by a new sulfate-reducing Desulforamulus aquiferis strain DSA.</title>
        <authorList>
            <person name="Zhang Z."/>
            <person name="Sun J."/>
            <person name="Gong X."/>
            <person name="Wang C."/>
            <person name="Wang H."/>
        </authorList>
    </citation>
    <scope>NUCLEOTIDE SEQUENCE</scope>
    <source>
        <strain evidence="4">DSA</strain>
    </source>
</reference>
<reference evidence="4" key="2">
    <citation type="submission" date="2023-03" db="EMBL/GenBank/DDBJ databases">
        <authorList>
            <person name="Zhang Z."/>
        </authorList>
    </citation>
    <scope>NUCLEOTIDE SEQUENCE</scope>
    <source>
        <strain evidence="4">DSA</strain>
    </source>
</reference>
<dbReference type="AlphaFoldDB" id="A0AAW7Z9R0"/>
<keyword evidence="2" id="KW-0812">Transmembrane</keyword>
<evidence type="ECO:0000256" key="1">
    <source>
        <dbReference type="SAM" id="Coils"/>
    </source>
</evidence>
<dbReference type="Gene3D" id="3.40.720.10">
    <property type="entry name" value="Alkaline Phosphatase, subunit A"/>
    <property type="match status" value="1"/>
</dbReference>
<organism evidence="4 5">
    <name type="scientific">Desulforamulus aquiferis</name>
    <dbReference type="NCBI Taxonomy" id="1397668"/>
    <lineage>
        <taxon>Bacteria</taxon>
        <taxon>Bacillati</taxon>
        <taxon>Bacillota</taxon>
        <taxon>Clostridia</taxon>
        <taxon>Eubacteriales</taxon>
        <taxon>Peptococcaceae</taxon>
        <taxon>Desulforamulus</taxon>
    </lineage>
</organism>
<protein>
    <submittedName>
        <fullName evidence="4">Alkaline phosphatase family protein</fullName>
    </submittedName>
</protein>
<keyword evidence="3" id="KW-0732">Signal</keyword>
<dbReference type="InterPro" id="IPR002591">
    <property type="entry name" value="Phosphodiest/P_Trfase"/>
</dbReference>
<keyword evidence="5" id="KW-1185">Reference proteome</keyword>
<dbReference type="PANTHER" id="PTHR10151:SF120">
    <property type="entry name" value="BIS(5'-ADENOSYL)-TRIPHOSPHATASE"/>
    <property type="match status" value="1"/>
</dbReference>
<keyword evidence="2" id="KW-0472">Membrane</keyword>
<evidence type="ECO:0000256" key="2">
    <source>
        <dbReference type="SAM" id="Phobius"/>
    </source>
</evidence>
<proteinExistence type="predicted"/>
<dbReference type="Proteomes" id="UP001172911">
    <property type="component" value="Unassembled WGS sequence"/>
</dbReference>
<dbReference type="SUPFAM" id="SSF53649">
    <property type="entry name" value="Alkaline phosphatase-like"/>
    <property type="match status" value="1"/>
</dbReference>
<dbReference type="EMBL" id="JARPTC010000002">
    <property type="protein sequence ID" value="MDO7786013.1"/>
    <property type="molecule type" value="Genomic_DNA"/>
</dbReference>
<dbReference type="Pfam" id="PF01663">
    <property type="entry name" value="Phosphodiest"/>
    <property type="match status" value="2"/>
</dbReference>
<name>A0AAW7Z9R0_9FIRM</name>
<feature type="signal peptide" evidence="3">
    <location>
        <begin position="1"/>
        <end position="25"/>
    </location>
</feature>
<keyword evidence="2" id="KW-1133">Transmembrane helix</keyword>
<evidence type="ECO:0000313" key="5">
    <source>
        <dbReference type="Proteomes" id="UP001172911"/>
    </source>
</evidence>
<comment type="caution">
    <text evidence="4">The sequence shown here is derived from an EMBL/GenBank/DDBJ whole genome shotgun (WGS) entry which is preliminary data.</text>
</comment>
<dbReference type="RefSeq" id="WP_304540770.1">
    <property type="nucleotide sequence ID" value="NZ_JARPTC010000002.1"/>
</dbReference>
<keyword evidence="1" id="KW-0175">Coiled coil</keyword>
<gene>
    <name evidence="4" type="ORF">P6N53_02095</name>
</gene>
<evidence type="ECO:0000256" key="3">
    <source>
        <dbReference type="SAM" id="SignalP"/>
    </source>
</evidence>